<accession>A0A6A6TNK6</accession>
<evidence type="ECO:0000313" key="2">
    <source>
        <dbReference type="EMBL" id="KAF2661342.1"/>
    </source>
</evidence>
<evidence type="ECO:0000256" key="1">
    <source>
        <dbReference type="SAM" id="MobiDB-lite"/>
    </source>
</evidence>
<keyword evidence="3" id="KW-1185">Reference proteome</keyword>
<dbReference type="AlphaFoldDB" id="A0A6A6TNK6"/>
<evidence type="ECO:0000313" key="3">
    <source>
        <dbReference type="Proteomes" id="UP000799324"/>
    </source>
</evidence>
<gene>
    <name evidence="2" type="ORF">K491DRAFT_449836</name>
</gene>
<reference evidence="2" key="1">
    <citation type="journal article" date="2020" name="Stud. Mycol.">
        <title>101 Dothideomycetes genomes: a test case for predicting lifestyles and emergence of pathogens.</title>
        <authorList>
            <person name="Haridas S."/>
            <person name="Albert R."/>
            <person name="Binder M."/>
            <person name="Bloem J."/>
            <person name="Labutti K."/>
            <person name="Salamov A."/>
            <person name="Andreopoulos B."/>
            <person name="Baker S."/>
            <person name="Barry K."/>
            <person name="Bills G."/>
            <person name="Bluhm B."/>
            <person name="Cannon C."/>
            <person name="Castanera R."/>
            <person name="Culley D."/>
            <person name="Daum C."/>
            <person name="Ezra D."/>
            <person name="Gonzalez J."/>
            <person name="Henrissat B."/>
            <person name="Kuo A."/>
            <person name="Liang C."/>
            <person name="Lipzen A."/>
            <person name="Lutzoni F."/>
            <person name="Magnuson J."/>
            <person name="Mondo S."/>
            <person name="Nolan M."/>
            <person name="Ohm R."/>
            <person name="Pangilinan J."/>
            <person name="Park H.-J."/>
            <person name="Ramirez L."/>
            <person name="Alfaro M."/>
            <person name="Sun H."/>
            <person name="Tritt A."/>
            <person name="Yoshinaga Y."/>
            <person name="Zwiers L.-H."/>
            <person name="Turgeon B."/>
            <person name="Goodwin S."/>
            <person name="Spatafora J."/>
            <person name="Crous P."/>
            <person name="Grigoriev I."/>
        </authorList>
    </citation>
    <scope>NUCLEOTIDE SEQUENCE</scope>
    <source>
        <strain evidence="2">CBS 122681</strain>
    </source>
</reference>
<feature type="compositionally biased region" description="Low complexity" evidence="1">
    <location>
        <begin position="9"/>
        <end position="23"/>
    </location>
</feature>
<dbReference type="EMBL" id="MU004294">
    <property type="protein sequence ID" value="KAF2661342.1"/>
    <property type="molecule type" value="Genomic_DNA"/>
</dbReference>
<proteinExistence type="predicted"/>
<sequence>MACRRPLHSAASTSSRTIASAPSPSLASRSFRIRVPSLATYYPSASRPSSPRALPFHFPASPVAGRSNLSPAPQAAPHRIALQQRLAPQHTVSCAPLHRTRPPGCPRRLPRLIGPVHRRLLLLHLSPGPYLSLVHSRSRGSRASSARRRACCLRARALSPPP</sequence>
<dbReference type="Proteomes" id="UP000799324">
    <property type="component" value="Unassembled WGS sequence"/>
</dbReference>
<protein>
    <submittedName>
        <fullName evidence="2">Uncharacterized protein</fullName>
    </submittedName>
</protein>
<feature type="region of interest" description="Disordered" evidence="1">
    <location>
        <begin position="1"/>
        <end position="23"/>
    </location>
</feature>
<name>A0A6A6TNK6_9PLEO</name>
<organism evidence="2 3">
    <name type="scientific">Lophiostoma macrostomum CBS 122681</name>
    <dbReference type="NCBI Taxonomy" id="1314788"/>
    <lineage>
        <taxon>Eukaryota</taxon>
        <taxon>Fungi</taxon>
        <taxon>Dikarya</taxon>
        <taxon>Ascomycota</taxon>
        <taxon>Pezizomycotina</taxon>
        <taxon>Dothideomycetes</taxon>
        <taxon>Pleosporomycetidae</taxon>
        <taxon>Pleosporales</taxon>
        <taxon>Lophiostomataceae</taxon>
        <taxon>Lophiostoma</taxon>
    </lineage>
</organism>